<name>A0A3A4AY11_9ACTN</name>
<accession>A0A3A4AY11</accession>
<dbReference type="Proteomes" id="UP000265768">
    <property type="component" value="Unassembled WGS sequence"/>
</dbReference>
<evidence type="ECO:0000256" key="1">
    <source>
        <dbReference type="SAM" id="MobiDB-lite"/>
    </source>
</evidence>
<feature type="compositionally biased region" description="Low complexity" evidence="1">
    <location>
        <begin position="49"/>
        <end position="64"/>
    </location>
</feature>
<keyword evidence="3" id="KW-1185">Reference proteome</keyword>
<feature type="region of interest" description="Disordered" evidence="1">
    <location>
        <begin position="24"/>
        <end position="68"/>
    </location>
</feature>
<proteinExistence type="predicted"/>
<dbReference type="AlphaFoldDB" id="A0A3A4AY11"/>
<evidence type="ECO:0000313" key="3">
    <source>
        <dbReference type="Proteomes" id="UP000265768"/>
    </source>
</evidence>
<dbReference type="EMBL" id="QZEY01000012">
    <property type="protein sequence ID" value="RJL26478.1"/>
    <property type="molecule type" value="Genomic_DNA"/>
</dbReference>
<feature type="compositionally biased region" description="Pro residues" evidence="1">
    <location>
        <begin position="36"/>
        <end position="46"/>
    </location>
</feature>
<gene>
    <name evidence="2" type="ORF">D5H75_26180</name>
</gene>
<protein>
    <submittedName>
        <fullName evidence="2">Uncharacterized protein</fullName>
    </submittedName>
</protein>
<sequence length="207" mass="22006">MLLAVLLLGAVVWWVFLRGDDPPAANTSTGGSVSAPPRPGSEPPPTDQATEPANPPAEGAEAQASAVNDLIERSKPSRGALGPAIAQVRGCEQIDEGIKTIRRVTGERRDQAQQAKSLAVDGLTGGEELKADLVRALESSQRADERYLAWAQRFKAEGCRGQTTGDPDFDEGNRISAEATQAKNAFVRKWNAIADEHGLPTRTAAEI</sequence>
<dbReference type="OrthoDB" id="3871904at2"/>
<comment type="caution">
    <text evidence="2">The sequence shown here is derived from an EMBL/GenBank/DDBJ whole genome shotgun (WGS) entry which is preliminary data.</text>
</comment>
<evidence type="ECO:0000313" key="2">
    <source>
        <dbReference type="EMBL" id="RJL26478.1"/>
    </source>
</evidence>
<reference evidence="2 3" key="1">
    <citation type="submission" date="2018-09" db="EMBL/GenBank/DDBJ databases">
        <title>YIM 75507 draft genome.</title>
        <authorList>
            <person name="Tang S."/>
            <person name="Feng Y."/>
        </authorList>
    </citation>
    <scope>NUCLEOTIDE SEQUENCE [LARGE SCALE GENOMIC DNA]</scope>
    <source>
        <strain evidence="2 3">YIM 75507</strain>
    </source>
</reference>
<organism evidence="2 3">
    <name type="scientific">Bailinhaonella thermotolerans</name>
    <dbReference type="NCBI Taxonomy" id="1070861"/>
    <lineage>
        <taxon>Bacteria</taxon>
        <taxon>Bacillati</taxon>
        <taxon>Actinomycetota</taxon>
        <taxon>Actinomycetes</taxon>
        <taxon>Streptosporangiales</taxon>
        <taxon>Streptosporangiaceae</taxon>
        <taxon>Bailinhaonella</taxon>
    </lineage>
</organism>